<feature type="transmembrane region" description="Helical" evidence="1">
    <location>
        <begin position="150"/>
        <end position="170"/>
    </location>
</feature>
<feature type="transmembrane region" description="Helical" evidence="1">
    <location>
        <begin position="55"/>
        <end position="75"/>
    </location>
</feature>
<dbReference type="RefSeq" id="WP_296951117.1">
    <property type="nucleotide sequence ID" value="NZ_LT599021.1"/>
</dbReference>
<keyword evidence="1" id="KW-1133">Transmembrane helix</keyword>
<feature type="transmembrane region" description="Helical" evidence="1">
    <location>
        <begin position="307"/>
        <end position="326"/>
    </location>
</feature>
<feature type="transmembrane region" description="Helical" evidence="1">
    <location>
        <begin position="96"/>
        <end position="114"/>
    </location>
</feature>
<proteinExistence type="predicted"/>
<protein>
    <recommendedName>
        <fullName evidence="2">DUF5009 domain-containing protein</fullName>
    </recommendedName>
</protein>
<accession>A0A212K3F4</accession>
<keyword evidence="1" id="KW-0472">Membrane</keyword>
<feature type="transmembrane region" description="Helical" evidence="1">
    <location>
        <begin position="285"/>
        <end position="301"/>
    </location>
</feature>
<feature type="transmembrane region" description="Helical" evidence="1">
    <location>
        <begin position="246"/>
        <end position="264"/>
    </location>
</feature>
<feature type="transmembrane region" description="Helical" evidence="1">
    <location>
        <begin position="182"/>
        <end position="200"/>
    </location>
</feature>
<dbReference type="Pfam" id="PF16401">
    <property type="entry name" value="DUF5009"/>
    <property type="match status" value="1"/>
</dbReference>
<feature type="transmembrane region" description="Helical" evidence="1">
    <location>
        <begin position="338"/>
        <end position="357"/>
    </location>
</feature>
<feature type="transmembrane region" description="Helical" evidence="1">
    <location>
        <begin position="410"/>
        <end position="434"/>
    </location>
</feature>
<evidence type="ECO:0000313" key="3">
    <source>
        <dbReference type="EMBL" id="SBW06239.1"/>
    </source>
</evidence>
<keyword evidence="1" id="KW-0812">Transmembrane</keyword>
<dbReference type="AlphaFoldDB" id="A0A212K3F4"/>
<evidence type="ECO:0000259" key="2">
    <source>
        <dbReference type="Pfam" id="PF16401"/>
    </source>
</evidence>
<organism evidence="3">
    <name type="scientific">uncultured Dysgonomonas sp</name>
    <dbReference type="NCBI Taxonomy" id="206096"/>
    <lineage>
        <taxon>Bacteria</taxon>
        <taxon>Pseudomonadati</taxon>
        <taxon>Bacteroidota</taxon>
        <taxon>Bacteroidia</taxon>
        <taxon>Bacteroidales</taxon>
        <taxon>Dysgonomonadaceae</taxon>
        <taxon>Dysgonomonas</taxon>
        <taxon>environmental samples</taxon>
    </lineage>
</organism>
<reference evidence="3" key="1">
    <citation type="submission" date="2016-04" db="EMBL/GenBank/DDBJ databases">
        <authorList>
            <person name="Evans L.H."/>
            <person name="Alamgir A."/>
            <person name="Owens N."/>
            <person name="Weber N.D."/>
            <person name="Virtaneva K."/>
            <person name="Barbian K."/>
            <person name="Babar A."/>
            <person name="Rosenke K."/>
        </authorList>
    </citation>
    <scope>NUCLEOTIDE SEQUENCE</scope>
    <source>
        <strain evidence="3">86-2</strain>
    </source>
</reference>
<feature type="transmembrane region" description="Helical" evidence="1">
    <location>
        <begin position="440"/>
        <end position="460"/>
    </location>
</feature>
<sequence>MNNRSFALDALRGYAILTMVLSATISFHILPGWMYHAQTPPPDHAFNPTVPGLTWVDLVFPFFLFAMGAAFPFSIKRKIEKGETKKKAILEGFKRYFQLAFFAIFIYHLSPWALSSPQDSRAWGLALLAFALLFPMFMRIPIQMPKWAHSTVKIVAFVIAFVLMYTVHYAGDRVFDPHFADIIILIMAHMAGFGTLIYVFTMYNKTVRIAVLFFIMAIQLGSGVEGSINHAIWTFTPATWLFKFEYLKYLFIIIPGSIAGEYLLENIQTRKQDGNVNCIKDKATSYLLLVIGLAHILVNLCCLYNRWLAMNIVINSLLLFAGYFVLRKKDSGFIRLWKNLFIAGGFMMILGLFFEAYEGGIKKDPTTFSYYLVSSGLAFMALMIFSIICDYYKCYRSTSFLVMTGQNPMIAYVATGLLTGPVLNLLGIMPLFSVFSTSPWLGFLQGVILTSIAMFITMFFTRIKWFWRT</sequence>
<dbReference type="PANTHER" id="PTHR31061">
    <property type="entry name" value="LD22376P"/>
    <property type="match status" value="1"/>
</dbReference>
<gene>
    <name evidence="3" type="ORF">KL86DYS2_12938</name>
</gene>
<name>A0A212K3F4_9BACT</name>
<feature type="transmembrane region" description="Helical" evidence="1">
    <location>
        <begin position="369"/>
        <end position="389"/>
    </location>
</feature>
<dbReference type="EMBL" id="FLUL01000001">
    <property type="protein sequence ID" value="SBW06239.1"/>
    <property type="molecule type" value="Genomic_DNA"/>
</dbReference>
<feature type="transmembrane region" description="Helical" evidence="1">
    <location>
        <begin position="12"/>
        <end position="35"/>
    </location>
</feature>
<feature type="transmembrane region" description="Helical" evidence="1">
    <location>
        <begin position="207"/>
        <end position="226"/>
    </location>
</feature>
<dbReference type="InterPro" id="IPR032176">
    <property type="entry name" value="DUF5009"/>
</dbReference>
<evidence type="ECO:0000256" key="1">
    <source>
        <dbReference type="SAM" id="Phobius"/>
    </source>
</evidence>
<dbReference type="PANTHER" id="PTHR31061:SF24">
    <property type="entry name" value="LD22376P"/>
    <property type="match status" value="1"/>
</dbReference>
<feature type="transmembrane region" description="Helical" evidence="1">
    <location>
        <begin position="120"/>
        <end position="138"/>
    </location>
</feature>
<feature type="domain" description="DUF5009" evidence="2">
    <location>
        <begin position="5"/>
        <end position="263"/>
    </location>
</feature>